<name>A0A6H1ZX65_9ZZZZ</name>
<dbReference type="AlphaFoldDB" id="A0A6H1ZX65"/>
<dbReference type="EMBL" id="MT144685">
    <property type="protein sequence ID" value="QJH97408.1"/>
    <property type="molecule type" value="Genomic_DNA"/>
</dbReference>
<evidence type="ECO:0008006" key="3">
    <source>
        <dbReference type="Google" id="ProtNLM"/>
    </source>
</evidence>
<proteinExistence type="predicted"/>
<accession>A0A6H1ZX65</accession>
<dbReference type="InterPro" id="IPR011050">
    <property type="entry name" value="Pectin_lyase_fold/virulence"/>
</dbReference>
<protein>
    <recommendedName>
        <fullName evidence="3">Pectate lyase</fullName>
    </recommendedName>
</protein>
<dbReference type="Gene3D" id="2.160.20.10">
    <property type="entry name" value="Single-stranded right-handed beta-helix, Pectin lyase-like"/>
    <property type="match status" value="1"/>
</dbReference>
<sequence>MSITRFPHGLSSFGIPLYGSGVGPIFGPGCGNIKYVVTTKASTDLYYVMLEEHGVSLNDIYTTLASAYAATTASQNDVIAVCPGAYDETATLDWTKDNTHLVGLGGPNTMNDYSEKNVVIYTDTSAVDYTIDLTGDHCVFLNIGINNVGNSATNYAAMKVNGYGNYFENVSFIGALGSSQLSAVACGSLTVSTNGHNSRFINCVIGEDCWGARTGSRSGQLICDGSQPNGVVFRDCYFRSQSSTAAVAMVRITPIAIGRGWIFDGCMFYNYGTTNLNQCFASSVNDTTHSWTDIVLKDCFSKGIDKWTDHTVDLVYGNMPIADDGGGQAISLDETVAGGA</sequence>
<evidence type="ECO:0000313" key="2">
    <source>
        <dbReference type="EMBL" id="QJH97408.1"/>
    </source>
</evidence>
<dbReference type="InterPro" id="IPR012334">
    <property type="entry name" value="Pectin_lyas_fold"/>
</dbReference>
<reference evidence="1" key="1">
    <citation type="submission" date="2020-03" db="EMBL/GenBank/DDBJ databases">
        <title>The deep terrestrial virosphere.</title>
        <authorList>
            <person name="Holmfeldt K."/>
            <person name="Nilsson E."/>
            <person name="Simone D."/>
            <person name="Lopez-Fernandez M."/>
            <person name="Wu X."/>
            <person name="de Brujin I."/>
            <person name="Lundin D."/>
            <person name="Andersson A."/>
            <person name="Bertilsson S."/>
            <person name="Dopson M."/>
        </authorList>
    </citation>
    <scope>NUCLEOTIDE SEQUENCE</scope>
    <source>
        <strain evidence="1">TM448A02794</strain>
        <strain evidence="2">TM448B01005</strain>
    </source>
</reference>
<dbReference type="EMBL" id="MT144347">
    <property type="protein sequence ID" value="QJA52526.1"/>
    <property type="molecule type" value="Genomic_DNA"/>
</dbReference>
<evidence type="ECO:0000313" key="1">
    <source>
        <dbReference type="EMBL" id="QJA52526.1"/>
    </source>
</evidence>
<organism evidence="1">
    <name type="scientific">viral metagenome</name>
    <dbReference type="NCBI Taxonomy" id="1070528"/>
    <lineage>
        <taxon>unclassified sequences</taxon>
        <taxon>metagenomes</taxon>
        <taxon>organismal metagenomes</taxon>
    </lineage>
</organism>
<gene>
    <name evidence="1" type="ORF">TM448A02794_0004</name>
    <name evidence="2" type="ORF">TM448B01005_0023</name>
</gene>
<dbReference type="SUPFAM" id="SSF51126">
    <property type="entry name" value="Pectin lyase-like"/>
    <property type="match status" value="1"/>
</dbReference>